<accession>A0A0N4XTS7</accession>
<reference evidence="3 4" key="2">
    <citation type="submission" date="2018-11" db="EMBL/GenBank/DDBJ databases">
        <authorList>
            <consortium name="Pathogen Informatics"/>
        </authorList>
    </citation>
    <scope>NUCLEOTIDE SEQUENCE [LARGE SCALE GENOMIC DNA]</scope>
</reference>
<feature type="compositionally biased region" description="Basic and acidic residues" evidence="2">
    <location>
        <begin position="83"/>
        <end position="116"/>
    </location>
</feature>
<proteinExistence type="predicted"/>
<keyword evidence="1" id="KW-0175">Coiled coil</keyword>
<name>A0A0N4XTS7_NIPBR</name>
<dbReference type="AlphaFoldDB" id="A0A0N4XTS7"/>
<protein>
    <submittedName>
        <fullName evidence="5">Transposase</fullName>
    </submittedName>
</protein>
<dbReference type="WBParaSite" id="NBR_0000603601-mRNA-1">
    <property type="protein sequence ID" value="NBR_0000603601-mRNA-1"/>
    <property type="gene ID" value="NBR_0000603601"/>
</dbReference>
<dbReference type="EMBL" id="UYSL01019772">
    <property type="protein sequence ID" value="VDL69626.1"/>
    <property type="molecule type" value="Genomic_DNA"/>
</dbReference>
<evidence type="ECO:0000313" key="3">
    <source>
        <dbReference type="EMBL" id="VDL69626.1"/>
    </source>
</evidence>
<evidence type="ECO:0000313" key="4">
    <source>
        <dbReference type="Proteomes" id="UP000271162"/>
    </source>
</evidence>
<evidence type="ECO:0000313" key="5">
    <source>
        <dbReference type="WBParaSite" id="NBR_0000603601-mRNA-1"/>
    </source>
</evidence>
<organism evidence="5">
    <name type="scientific">Nippostrongylus brasiliensis</name>
    <name type="common">Rat hookworm</name>
    <dbReference type="NCBI Taxonomy" id="27835"/>
    <lineage>
        <taxon>Eukaryota</taxon>
        <taxon>Metazoa</taxon>
        <taxon>Ecdysozoa</taxon>
        <taxon>Nematoda</taxon>
        <taxon>Chromadorea</taxon>
        <taxon>Rhabditida</taxon>
        <taxon>Rhabditina</taxon>
        <taxon>Rhabditomorpha</taxon>
        <taxon>Strongyloidea</taxon>
        <taxon>Heligmosomidae</taxon>
        <taxon>Nippostrongylus</taxon>
    </lineage>
</organism>
<feature type="region of interest" description="Disordered" evidence="2">
    <location>
        <begin position="77"/>
        <end position="116"/>
    </location>
</feature>
<keyword evidence="4" id="KW-1185">Reference proteome</keyword>
<evidence type="ECO:0000256" key="1">
    <source>
        <dbReference type="SAM" id="Coils"/>
    </source>
</evidence>
<gene>
    <name evidence="3" type="ORF">NBR_LOCUS6037</name>
</gene>
<evidence type="ECO:0000256" key="2">
    <source>
        <dbReference type="SAM" id="MobiDB-lite"/>
    </source>
</evidence>
<reference evidence="5" key="1">
    <citation type="submission" date="2017-02" db="UniProtKB">
        <authorList>
            <consortium name="WormBaseParasite"/>
        </authorList>
    </citation>
    <scope>IDENTIFICATION</scope>
</reference>
<dbReference type="Proteomes" id="UP000271162">
    <property type="component" value="Unassembled WGS sequence"/>
</dbReference>
<feature type="coiled-coil region" evidence="1">
    <location>
        <begin position="40"/>
        <end position="74"/>
    </location>
</feature>
<sequence length="116" mass="13135">MSAEGETPKFVKVDALKLLAAGRLVSVDHQKITKLIEEGIKHAVSSADRTRKENKELRKEIQQLRAERAKLVVIADSDDVTFGDERPQEPSNKDEEAIPKKRRRQEPAADCDMKEQ</sequence>